<dbReference type="EMBL" id="KZ308380">
    <property type="protein sequence ID" value="KAG8228675.1"/>
    <property type="molecule type" value="Genomic_DNA"/>
</dbReference>
<gene>
    <name evidence="2" type="ORF">J437_LFUL008913</name>
</gene>
<evidence type="ECO:0000259" key="1">
    <source>
        <dbReference type="PROSITE" id="PS50021"/>
    </source>
</evidence>
<protein>
    <recommendedName>
        <fullName evidence="1">Calponin-homology (CH) domain-containing protein</fullName>
    </recommendedName>
</protein>
<comment type="caution">
    <text evidence="2">The sequence shown here is derived from an EMBL/GenBank/DDBJ whole genome shotgun (WGS) entry which is preliminary data.</text>
</comment>
<dbReference type="Proteomes" id="UP000792457">
    <property type="component" value="Unassembled WGS sequence"/>
</dbReference>
<evidence type="ECO:0000313" key="2">
    <source>
        <dbReference type="EMBL" id="KAG8228675.1"/>
    </source>
</evidence>
<dbReference type="AlphaFoldDB" id="A0A8K0K7J0"/>
<dbReference type="Pfam" id="PF00307">
    <property type="entry name" value="CH"/>
    <property type="match status" value="1"/>
</dbReference>
<dbReference type="PANTHER" id="PTHR11915">
    <property type="entry name" value="SPECTRIN/FILAMIN RELATED CYTOSKELETAL PROTEIN"/>
    <property type="match status" value="1"/>
</dbReference>
<dbReference type="Gene3D" id="1.10.418.10">
    <property type="entry name" value="Calponin-like domain"/>
    <property type="match status" value="1"/>
</dbReference>
<feature type="domain" description="Calponin-homology (CH)" evidence="1">
    <location>
        <begin position="17"/>
        <end position="100"/>
    </location>
</feature>
<evidence type="ECO:0000313" key="3">
    <source>
        <dbReference type="Proteomes" id="UP000792457"/>
    </source>
</evidence>
<name>A0A8K0K7J0_LADFU</name>
<dbReference type="InterPro" id="IPR036872">
    <property type="entry name" value="CH_dom_sf"/>
</dbReference>
<dbReference type="PROSITE" id="PS50021">
    <property type="entry name" value="CH"/>
    <property type="match status" value="1"/>
</dbReference>
<sequence length="100" mass="11613">MLDIKISDIVVGQEPNVSAREALIRWAKRSTAKYPGVAVRDFTSSWRDGLAFNALIHRNRPDLVDWRTIRTRHVRERLETAFHIVEREYGVTKLLDPEGE</sequence>
<reference evidence="2" key="2">
    <citation type="submission" date="2017-10" db="EMBL/GenBank/DDBJ databases">
        <title>Ladona fulva Genome sequencing and assembly.</title>
        <authorList>
            <person name="Murali S."/>
            <person name="Richards S."/>
            <person name="Bandaranaike D."/>
            <person name="Bellair M."/>
            <person name="Blankenburg K."/>
            <person name="Chao H."/>
            <person name="Dinh H."/>
            <person name="Doddapaneni H."/>
            <person name="Dugan-Rocha S."/>
            <person name="Elkadiri S."/>
            <person name="Gnanaolivu R."/>
            <person name="Hernandez B."/>
            <person name="Skinner E."/>
            <person name="Javaid M."/>
            <person name="Lee S."/>
            <person name="Li M."/>
            <person name="Ming W."/>
            <person name="Munidasa M."/>
            <person name="Muniz J."/>
            <person name="Nguyen L."/>
            <person name="Hughes D."/>
            <person name="Osuji N."/>
            <person name="Pu L.-L."/>
            <person name="Puazo M."/>
            <person name="Qu C."/>
            <person name="Quiroz J."/>
            <person name="Raj R."/>
            <person name="Weissenberger G."/>
            <person name="Xin Y."/>
            <person name="Zou X."/>
            <person name="Han Y."/>
            <person name="Worley K."/>
            <person name="Muzny D."/>
            <person name="Gibbs R."/>
        </authorList>
    </citation>
    <scope>NUCLEOTIDE SEQUENCE</scope>
    <source>
        <strain evidence="2">Sampled in the wild</strain>
    </source>
</reference>
<dbReference type="OrthoDB" id="18740at2759"/>
<proteinExistence type="predicted"/>
<dbReference type="InterPro" id="IPR001715">
    <property type="entry name" value="CH_dom"/>
</dbReference>
<reference evidence="2" key="1">
    <citation type="submission" date="2013-04" db="EMBL/GenBank/DDBJ databases">
        <authorList>
            <person name="Qu J."/>
            <person name="Murali S.C."/>
            <person name="Bandaranaike D."/>
            <person name="Bellair M."/>
            <person name="Blankenburg K."/>
            <person name="Chao H."/>
            <person name="Dinh H."/>
            <person name="Doddapaneni H."/>
            <person name="Downs B."/>
            <person name="Dugan-Rocha S."/>
            <person name="Elkadiri S."/>
            <person name="Gnanaolivu R.D."/>
            <person name="Hernandez B."/>
            <person name="Javaid M."/>
            <person name="Jayaseelan J.C."/>
            <person name="Lee S."/>
            <person name="Li M."/>
            <person name="Ming W."/>
            <person name="Munidasa M."/>
            <person name="Muniz J."/>
            <person name="Nguyen L."/>
            <person name="Ongeri F."/>
            <person name="Osuji N."/>
            <person name="Pu L.-L."/>
            <person name="Puazo M."/>
            <person name="Qu C."/>
            <person name="Quiroz J."/>
            <person name="Raj R."/>
            <person name="Weissenberger G."/>
            <person name="Xin Y."/>
            <person name="Zou X."/>
            <person name="Han Y."/>
            <person name="Richards S."/>
            <person name="Worley K."/>
            <person name="Muzny D."/>
            <person name="Gibbs R."/>
        </authorList>
    </citation>
    <scope>NUCLEOTIDE SEQUENCE</scope>
    <source>
        <strain evidence="2">Sampled in the wild</strain>
    </source>
</reference>
<keyword evidence="3" id="KW-1185">Reference proteome</keyword>
<accession>A0A8K0K7J0</accession>
<organism evidence="2 3">
    <name type="scientific">Ladona fulva</name>
    <name type="common">Scarce chaser dragonfly</name>
    <name type="synonym">Libellula fulva</name>
    <dbReference type="NCBI Taxonomy" id="123851"/>
    <lineage>
        <taxon>Eukaryota</taxon>
        <taxon>Metazoa</taxon>
        <taxon>Ecdysozoa</taxon>
        <taxon>Arthropoda</taxon>
        <taxon>Hexapoda</taxon>
        <taxon>Insecta</taxon>
        <taxon>Pterygota</taxon>
        <taxon>Palaeoptera</taxon>
        <taxon>Odonata</taxon>
        <taxon>Epiprocta</taxon>
        <taxon>Anisoptera</taxon>
        <taxon>Libelluloidea</taxon>
        <taxon>Libellulidae</taxon>
        <taxon>Ladona</taxon>
    </lineage>
</organism>
<dbReference type="SUPFAM" id="SSF47576">
    <property type="entry name" value="Calponin-homology domain, CH-domain"/>
    <property type="match status" value="1"/>
</dbReference>